<dbReference type="InterPro" id="IPR002525">
    <property type="entry name" value="Transp_IS110-like_N"/>
</dbReference>
<dbReference type="GO" id="GO:0004803">
    <property type="term" value="F:transposase activity"/>
    <property type="evidence" value="ECO:0007669"/>
    <property type="project" value="InterPro"/>
</dbReference>
<dbReference type="InterPro" id="IPR003346">
    <property type="entry name" value="Transposase_20"/>
</dbReference>
<evidence type="ECO:0000259" key="2">
    <source>
        <dbReference type="Pfam" id="PF01548"/>
    </source>
</evidence>
<accession>A0A5N8VSP4</accession>
<proteinExistence type="predicted"/>
<dbReference type="PANTHER" id="PTHR33055">
    <property type="entry name" value="TRANSPOSASE FOR INSERTION SEQUENCE ELEMENT IS1111A"/>
    <property type="match status" value="1"/>
</dbReference>
<keyword evidence="1" id="KW-0175">Coiled coil</keyword>
<dbReference type="PANTHER" id="PTHR33055:SF16">
    <property type="entry name" value="TRANSPOSASE FOR INSERTION SEQUENCE ELEMENT IS1547"/>
    <property type="match status" value="1"/>
</dbReference>
<organism evidence="4 5">
    <name type="scientific">Streptomyces adustus</name>
    <dbReference type="NCBI Taxonomy" id="1609272"/>
    <lineage>
        <taxon>Bacteria</taxon>
        <taxon>Bacillati</taxon>
        <taxon>Actinomycetota</taxon>
        <taxon>Actinomycetes</taxon>
        <taxon>Kitasatosporales</taxon>
        <taxon>Streptomycetaceae</taxon>
        <taxon>Streptomyces</taxon>
    </lineage>
</organism>
<dbReference type="Pfam" id="PF02371">
    <property type="entry name" value="Transposase_20"/>
    <property type="match status" value="1"/>
</dbReference>
<evidence type="ECO:0000259" key="3">
    <source>
        <dbReference type="Pfam" id="PF02371"/>
    </source>
</evidence>
<dbReference type="GO" id="GO:0003677">
    <property type="term" value="F:DNA binding"/>
    <property type="evidence" value="ECO:0007669"/>
    <property type="project" value="InterPro"/>
</dbReference>
<evidence type="ECO:0000313" key="4">
    <source>
        <dbReference type="EMBL" id="MPY36935.1"/>
    </source>
</evidence>
<protein>
    <submittedName>
        <fullName evidence="4">IS110 family transposase</fullName>
    </submittedName>
</protein>
<feature type="domain" description="Transposase IS110-like N-terminal" evidence="2">
    <location>
        <begin position="19"/>
        <end position="165"/>
    </location>
</feature>
<evidence type="ECO:0000313" key="5">
    <source>
        <dbReference type="Proteomes" id="UP000325849"/>
    </source>
</evidence>
<evidence type="ECO:0000256" key="1">
    <source>
        <dbReference type="SAM" id="Coils"/>
    </source>
</evidence>
<dbReference type="NCBIfam" id="NF033542">
    <property type="entry name" value="transpos_IS110"/>
    <property type="match status" value="1"/>
</dbReference>
<name>A0A5N8VSP4_9ACTN</name>
<dbReference type="AlphaFoldDB" id="A0A5N8VSP4"/>
<dbReference type="OrthoDB" id="4337860at2"/>
<sequence>MPTRAHASAPHPDDGEVILGVDTHKDTHVAAVLTPLGAILATDAFPATSAGYCELLDWAGLFGRLARAGVEGTGSYGAALTRHLLSHGIQVFDVNRPDKTARRQQGKTDTVDAQAAARAVISGRATAQAKSGDGPVQIARMYKLAKDSAIKARTQAINQLKAVVVSADPALREHLAPLTNPALIRACADMAWADAYLVRDDVLEATLITLQLLAERIQQLTAQVNELKRRLAAIVQAHAPQLVERIGVGPDSAVTLLITAGDNPERLADEASFAALCGASPVERSSGKQQRRRLNRGGDRQANAALYRIVQSRLRWDPRTQAYLKRRTSEGKTRREVIRCLKRYVAREIFSLLPRTEPTPISP</sequence>
<gene>
    <name evidence="4" type="ORF">FNH09_38680</name>
</gene>
<feature type="coiled-coil region" evidence="1">
    <location>
        <begin position="203"/>
        <end position="237"/>
    </location>
</feature>
<dbReference type="GO" id="GO:0006313">
    <property type="term" value="P:DNA transposition"/>
    <property type="evidence" value="ECO:0007669"/>
    <property type="project" value="InterPro"/>
</dbReference>
<dbReference type="EMBL" id="VJZD01000263">
    <property type="protein sequence ID" value="MPY36935.1"/>
    <property type="molecule type" value="Genomic_DNA"/>
</dbReference>
<keyword evidence="5" id="KW-1185">Reference proteome</keyword>
<dbReference type="InterPro" id="IPR047650">
    <property type="entry name" value="Transpos_IS110"/>
</dbReference>
<comment type="caution">
    <text evidence="4">The sequence shown here is derived from an EMBL/GenBank/DDBJ whole genome shotgun (WGS) entry which is preliminary data.</text>
</comment>
<dbReference type="Pfam" id="PF01548">
    <property type="entry name" value="DEDD_Tnp_IS110"/>
    <property type="match status" value="1"/>
</dbReference>
<reference evidence="4 5" key="1">
    <citation type="submission" date="2019-07" db="EMBL/GenBank/DDBJ databases">
        <title>New species of Amycolatopsis and Streptomyces.</title>
        <authorList>
            <person name="Duangmal K."/>
            <person name="Teo W.F.A."/>
            <person name="Lipun K."/>
        </authorList>
    </citation>
    <scope>NUCLEOTIDE SEQUENCE [LARGE SCALE GENOMIC DNA]</scope>
    <source>
        <strain evidence="4 5">NBRC 109810</strain>
    </source>
</reference>
<dbReference type="Proteomes" id="UP000325849">
    <property type="component" value="Unassembled WGS sequence"/>
</dbReference>
<feature type="domain" description="Transposase IS116/IS110/IS902 C-terminal" evidence="3">
    <location>
        <begin position="247"/>
        <end position="324"/>
    </location>
</feature>